<dbReference type="OrthoDB" id="3592093at2759"/>
<dbReference type="GeneID" id="34581613"/>
<evidence type="ECO:0000313" key="3">
    <source>
        <dbReference type="Proteomes" id="UP000177622"/>
    </source>
</evidence>
<dbReference type="AlphaFoldDB" id="A0A1F5L467"/>
<gene>
    <name evidence="2" type="ORF">PENARI_c036G11300</name>
</gene>
<dbReference type="InterPro" id="IPR011044">
    <property type="entry name" value="Quino_amine_DH_bsu"/>
</dbReference>
<comment type="caution">
    <text evidence="2">The sequence shown here is derived from an EMBL/GenBank/DDBJ whole genome shotgun (WGS) entry which is preliminary data.</text>
</comment>
<dbReference type="InterPro" id="IPR015943">
    <property type="entry name" value="WD40/YVTN_repeat-like_dom_sf"/>
</dbReference>
<dbReference type="EMBL" id="LXJU01000036">
    <property type="protein sequence ID" value="OGE47836.1"/>
    <property type="molecule type" value="Genomic_DNA"/>
</dbReference>
<reference evidence="2 3" key="1">
    <citation type="journal article" date="2016" name="Sci. Rep.">
        <title>Penicillium arizonense, a new, genome sequenced fungal species, reveals a high chemical diversity in secreted metabolites.</title>
        <authorList>
            <person name="Grijseels S."/>
            <person name="Nielsen J.C."/>
            <person name="Randelovic M."/>
            <person name="Nielsen J."/>
            <person name="Nielsen K.F."/>
            <person name="Workman M."/>
            <person name="Frisvad J.C."/>
        </authorList>
    </citation>
    <scope>NUCLEOTIDE SEQUENCE [LARGE SCALE GENOMIC DNA]</scope>
    <source>
        <strain evidence="2 3">CBS 141311</strain>
    </source>
</reference>
<evidence type="ECO:0000256" key="1">
    <source>
        <dbReference type="SAM" id="SignalP"/>
    </source>
</evidence>
<dbReference type="Gene3D" id="2.130.10.10">
    <property type="entry name" value="YVTN repeat-like/Quinoprotein amine dehydrogenase"/>
    <property type="match status" value="2"/>
</dbReference>
<protein>
    <recommendedName>
        <fullName evidence="4">SMP-30/Gluconolactonase/LRE-like region domain-containing protein</fullName>
    </recommendedName>
</protein>
<dbReference type="PANTHER" id="PTHR47197">
    <property type="entry name" value="PROTEIN NIRF"/>
    <property type="match status" value="1"/>
</dbReference>
<evidence type="ECO:0000313" key="2">
    <source>
        <dbReference type="EMBL" id="OGE47836.1"/>
    </source>
</evidence>
<dbReference type="SUPFAM" id="SSF50969">
    <property type="entry name" value="YVTN repeat-like/Quinoprotein amine dehydrogenase"/>
    <property type="match status" value="1"/>
</dbReference>
<name>A0A1F5L467_PENAI</name>
<sequence length="417" mass="43781">MMLDYRRTKNLLLTLAFAGPSGVLADSYKLAYSVPFAPKNTTSVDQSIVYNGTYYLSDRVNGGVHVVNLAGEKQTHLVSGFAGLFTANGTNEYDISGPNGLVVLPNRNELYVGDGAGTVRVVDLFTNEITANISIGVSTRADEMAYDSKTGIVVVTLPNEKPPQVAVISAKDRTVTGKVTFHNASELEQPAFNELSRKFYVSVPSTGTNPGGEIAGLDVSTFQVTDILPLSECVPAGIVFGADQNLFISCSQTQIETYDVAFSQVMDVSTGKIVAKISGVAGSDQVAYDPNSKLYFASAYQNQVGGKKGGAPMPELAVINATSNTIMQTWPTDNKLAHSVAVDAKTNLVVVPLVKSGITVYNLTTASSSSKPLSSSGTASTTSSTAAVHTTNAANHWVPSASLVVGVLALAVPFIGY</sequence>
<dbReference type="InterPro" id="IPR051200">
    <property type="entry name" value="Host-pathogen_enzymatic-act"/>
</dbReference>
<feature type="signal peptide" evidence="1">
    <location>
        <begin position="1"/>
        <end position="25"/>
    </location>
</feature>
<accession>A0A1F5L467</accession>
<feature type="chain" id="PRO_5009519238" description="SMP-30/Gluconolactonase/LRE-like region domain-containing protein" evidence="1">
    <location>
        <begin position="26"/>
        <end position="417"/>
    </location>
</feature>
<dbReference type="Proteomes" id="UP000177622">
    <property type="component" value="Unassembled WGS sequence"/>
</dbReference>
<dbReference type="RefSeq" id="XP_022483293.1">
    <property type="nucleotide sequence ID" value="XM_022636879.1"/>
</dbReference>
<organism evidence="2 3">
    <name type="scientific">Penicillium arizonense</name>
    <dbReference type="NCBI Taxonomy" id="1835702"/>
    <lineage>
        <taxon>Eukaryota</taxon>
        <taxon>Fungi</taxon>
        <taxon>Dikarya</taxon>
        <taxon>Ascomycota</taxon>
        <taxon>Pezizomycotina</taxon>
        <taxon>Eurotiomycetes</taxon>
        <taxon>Eurotiomycetidae</taxon>
        <taxon>Eurotiales</taxon>
        <taxon>Aspergillaceae</taxon>
        <taxon>Penicillium</taxon>
    </lineage>
</organism>
<dbReference type="PANTHER" id="PTHR47197:SF3">
    <property type="entry name" value="DIHYDRO-HEME D1 DEHYDROGENASE"/>
    <property type="match status" value="1"/>
</dbReference>
<keyword evidence="1" id="KW-0732">Signal</keyword>
<keyword evidence="3" id="KW-1185">Reference proteome</keyword>
<evidence type="ECO:0008006" key="4">
    <source>
        <dbReference type="Google" id="ProtNLM"/>
    </source>
</evidence>
<proteinExistence type="predicted"/>